<dbReference type="CDD" id="cd01908">
    <property type="entry name" value="YafJ"/>
    <property type="match status" value="1"/>
</dbReference>
<dbReference type="Pfam" id="PF13230">
    <property type="entry name" value="GATase_4"/>
    <property type="match status" value="1"/>
</dbReference>
<keyword evidence="1 3" id="KW-0315">Glutamine amidotransferase</keyword>
<dbReference type="InterPro" id="IPR026869">
    <property type="entry name" value="EgtC-like"/>
</dbReference>
<proteinExistence type="predicted"/>
<dbReference type="Proteomes" id="UP000443582">
    <property type="component" value="Unassembled WGS sequence"/>
</dbReference>
<dbReference type="PANTHER" id="PTHR43187">
    <property type="entry name" value="GLUTAMINE AMIDOTRANSFERASE DUG3-RELATED"/>
    <property type="match status" value="1"/>
</dbReference>
<sequence length="282" mass="32076">MCRLFGFRSVILSQVHQSLVQADNALEVQSREHPHGWGVAYYVRNSPHIIKSTSAALEDKIFKKVSGVVSSQTVLGHIRKATIGETNILNTHPFQYGHWTFAHNGNIKNFDKHREKIIEHIPEYFQKFILGTTDSETLFYFILSKVSKDINLSTEEINIEEFTNIINEAINELIEIVGDLNFDEDAPPTENFVSFIITNGNLMLAFNGGKKLYYSTYKNKCLDRDTCSSYSPECEAPTKTGFVNHLIFSSEPLSGDNIWIDLGPKEILGIDYKMKIFKKTLD</sequence>
<dbReference type="InterPro" id="IPR017932">
    <property type="entry name" value="GATase_2_dom"/>
</dbReference>
<dbReference type="RefSeq" id="WP_114705558.1">
    <property type="nucleotide sequence ID" value="NZ_QDKL01000001.1"/>
</dbReference>
<evidence type="ECO:0000313" key="4">
    <source>
        <dbReference type="Proteomes" id="UP000443582"/>
    </source>
</evidence>
<dbReference type="InterPro" id="IPR052373">
    <property type="entry name" value="Gamma-glu_amide_hydrolase"/>
</dbReference>
<dbReference type="InterPro" id="IPR029055">
    <property type="entry name" value="Ntn_hydrolases_N"/>
</dbReference>
<reference evidence="4" key="1">
    <citation type="journal article" date="2019" name="Int. J. Syst. Evol. Microbiol.">
        <title>Halobacteriovorax valvorus sp. nov., a novel prokaryotic predator isolated from coastal seawater of China.</title>
        <authorList>
            <person name="Chen M.-X."/>
        </authorList>
    </citation>
    <scope>NUCLEOTIDE SEQUENCE [LARGE SCALE GENOMIC DNA]</scope>
    <source>
        <strain evidence="4">BL9</strain>
    </source>
</reference>
<feature type="domain" description="Glutamine amidotransferase type-2" evidence="2">
    <location>
        <begin position="2"/>
        <end position="282"/>
    </location>
</feature>
<gene>
    <name evidence="3" type="ORF">DAY19_02240</name>
</gene>
<comment type="caution">
    <text evidence="3">The sequence shown here is derived from an EMBL/GenBank/DDBJ whole genome shotgun (WGS) entry which is preliminary data.</text>
</comment>
<protein>
    <submittedName>
        <fullName evidence="3">Class II glutamine amidotransferase</fullName>
    </submittedName>
</protein>
<keyword evidence="4" id="KW-1185">Reference proteome</keyword>
<name>A0ABY0II37_9BACT</name>
<evidence type="ECO:0000256" key="1">
    <source>
        <dbReference type="ARBA" id="ARBA00022962"/>
    </source>
</evidence>
<evidence type="ECO:0000313" key="3">
    <source>
        <dbReference type="EMBL" id="RZF22613.1"/>
    </source>
</evidence>
<dbReference type="PROSITE" id="PS51278">
    <property type="entry name" value="GATASE_TYPE_2"/>
    <property type="match status" value="1"/>
</dbReference>
<evidence type="ECO:0000259" key="2">
    <source>
        <dbReference type="PROSITE" id="PS51278"/>
    </source>
</evidence>
<dbReference type="EMBL" id="QDKL01000001">
    <property type="protein sequence ID" value="RZF22613.1"/>
    <property type="molecule type" value="Genomic_DNA"/>
</dbReference>
<dbReference type="PANTHER" id="PTHR43187:SF1">
    <property type="entry name" value="GLUTAMINE AMIDOTRANSFERASE DUG3-RELATED"/>
    <property type="match status" value="1"/>
</dbReference>
<dbReference type="SUPFAM" id="SSF56235">
    <property type="entry name" value="N-terminal nucleophile aminohydrolases (Ntn hydrolases)"/>
    <property type="match status" value="1"/>
</dbReference>
<organism evidence="3 4">
    <name type="scientific">Halobacteriovorax vibrionivorans</name>
    <dbReference type="NCBI Taxonomy" id="2152716"/>
    <lineage>
        <taxon>Bacteria</taxon>
        <taxon>Pseudomonadati</taxon>
        <taxon>Bdellovibrionota</taxon>
        <taxon>Bacteriovoracia</taxon>
        <taxon>Bacteriovoracales</taxon>
        <taxon>Halobacteriovoraceae</taxon>
        <taxon>Halobacteriovorax</taxon>
    </lineage>
</organism>
<accession>A0ABY0II37</accession>
<dbReference type="Gene3D" id="3.60.20.10">
    <property type="entry name" value="Glutamine Phosphoribosylpyrophosphate, subunit 1, domain 1"/>
    <property type="match status" value="1"/>
</dbReference>